<dbReference type="OrthoDB" id="416253at2759"/>
<dbReference type="Pfam" id="PF13360">
    <property type="entry name" value="PQQ_2"/>
    <property type="match status" value="2"/>
</dbReference>
<keyword evidence="6" id="KW-0732">Signal</keyword>
<evidence type="ECO:0000313" key="9">
    <source>
        <dbReference type="Proteomes" id="UP000799302"/>
    </source>
</evidence>
<keyword evidence="3" id="KW-0560">Oxidoreductase</keyword>
<proteinExistence type="inferred from homology"/>
<keyword evidence="5" id="KW-1133">Transmembrane helix</keyword>
<keyword evidence="5" id="KW-0812">Transmembrane</keyword>
<feature type="chain" id="PRO_5025397266" evidence="6">
    <location>
        <begin position="24"/>
        <end position="612"/>
    </location>
</feature>
<evidence type="ECO:0000259" key="7">
    <source>
        <dbReference type="Pfam" id="PF13360"/>
    </source>
</evidence>
<evidence type="ECO:0000313" key="8">
    <source>
        <dbReference type="EMBL" id="KAF2670487.1"/>
    </source>
</evidence>
<evidence type="ECO:0000256" key="6">
    <source>
        <dbReference type="SAM" id="SignalP"/>
    </source>
</evidence>
<dbReference type="PANTHER" id="PTHR32303:SF10">
    <property type="entry name" value="OUTER MEMBRANE PROTEIN ASSEMBLY FACTOR BAMB"/>
    <property type="match status" value="1"/>
</dbReference>
<dbReference type="Proteomes" id="UP000799302">
    <property type="component" value="Unassembled WGS sequence"/>
</dbReference>
<evidence type="ECO:0000256" key="2">
    <source>
        <dbReference type="ARBA" id="ARBA00008156"/>
    </source>
</evidence>
<dbReference type="Gene3D" id="2.140.10.10">
    <property type="entry name" value="Quinoprotein alcohol dehydrogenase-like superfamily"/>
    <property type="match status" value="1"/>
</dbReference>
<dbReference type="GO" id="GO:0016491">
    <property type="term" value="F:oxidoreductase activity"/>
    <property type="evidence" value="ECO:0007669"/>
    <property type="project" value="UniProtKB-KW"/>
</dbReference>
<evidence type="ECO:0000256" key="5">
    <source>
        <dbReference type="SAM" id="Phobius"/>
    </source>
</evidence>
<evidence type="ECO:0000256" key="4">
    <source>
        <dbReference type="SAM" id="MobiDB-lite"/>
    </source>
</evidence>
<dbReference type="SMART" id="SM00564">
    <property type="entry name" value="PQQ"/>
    <property type="match status" value="5"/>
</dbReference>
<dbReference type="InterPro" id="IPR002372">
    <property type="entry name" value="PQQ_rpt_dom"/>
</dbReference>
<keyword evidence="5" id="KW-0472">Membrane</keyword>
<protein>
    <submittedName>
        <fullName evidence="8">Quino protein alcohol dehydrogenase-like protein</fullName>
    </submittedName>
</protein>
<dbReference type="PANTHER" id="PTHR32303">
    <property type="entry name" value="QUINOPROTEIN ALCOHOL DEHYDROGENASE (CYTOCHROME C)"/>
    <property type="match status" value="1"/>
</dbReference>
<dbReference type="InterPro" id="IPR018391">
    <property type="entry name" value="PQQ_b-propeller_rpt"/>
</dbReference>
<evidence type="ECO:0000256" key="1">
    <source>
        <dbReference type="ARBA" id="ARBA00001931"/>
    </source>
</evidence>
<dbReference type="InterPro" id="IPR011047">
    <property type="entry name" value="Quinoprotein_ADH-like_sf"/>
</dbReference>
<dbReference type="EMBL" id="MU004234">
    <property type="protein sequence ID" value="KAF2670487.1"/>
    <property type="molecule type" value="Genomic_DNA"/>
</dbReference>
<feature type="domain" description="Pyrrolo-quinoline quinone repeat" evidence="7">
    <location>
        <begin position="295"/>
        <end position="501"/>
    </location>
</feature>
<sequence length="612" mass="65152">MAILNFLFSSAFLYINLLRPVSAVDTTLAPAHPPNEGQWSGWGGNIYNNRWARTNTQINSSSIDQIVENCRLDYPLGVSATTVVLNNTAFYPTANGSFYALNIGTCEYVWQINVAKIIYDFAIPNAEQQKNALPMSRTSPQIDGDVLYFGTQCHALLVAVDLYSGELLATTQVNSHDLAIVTMSPTVYNGSIFVGTSSQEESATLDPNFVCCNYIGNFASYKFDRTKKAFTRNWNFNTLPVNQGWAGAGVWGAQPSIDPVRNQVFVGTGNTYIYPAEYEKCVNSTADCMPDDVSQESILAFDIPTGKLNWKFRQSPLDNWVISCGTASAPVSNNQTLCPGRPGPDADFAMAPTFVPAALGDGTTGVDSVVVGQKSGDLFNLNAITGAVTWQTNTAQAQNVGGMSFGIAVDDASIYFTGINYGTLNWTLKTSGATINNSAFGSANLKTGAFQWMTPVPENQLAYSPPGLVNDIILVSQSGSRTQKVIGNLLALSKTTGAILKKIPLNSVQHGGIMADGGFVMFGTGYQFVNAFTTGSFYVMGLPDAIAAAKKAPAFTRPPAPPGASSTSTGTKASQTSQSAKKNTGTRTAGDLILTTAIFPMALCAGLMVCFG</sequence>
<comment type="cofactor">
    <cofactor evidence="1">
        <name>pyrroloquinoline quinone</name>
        <dbReference type="ChEBI" id="CHEBI:58442"/>
    </cofactor>
</comment>
<dbReference type="Gene3D" id="2.130.10.10">
    <property type="entry name" value="YVTN repeat-like/Quinoprotein amine dehydrogenase"/>
    <property type="match status" value="1"/>
</dbReference>
<feature type="domain" description="Pyrrolo-quinoline quinone repeat" evidence="7">
    <location>
        <begin position="82"/>
        <end position="200"/>
    </location>
</feature>
<reference evidence="8" key="1">
    <citation type="journal article" date="2020" name="Stud. Mycol.">
        <title>101 Dothideomycetes genomes: a test case for predicting lifestyles and emergence of pathogens.</title>
        <authorList>
            <person name="Haridas S."/>
            <person name="Albert R."/>
            <person name="Binder M."/>
            <person name="Bloem J."/>
            <person name="Labutti K."/>
            <person name="Salamov A."/>
            <person name="Andreopoulos B."/>
            <person name="Baker S."/>
            <person name="Barry K."/>
            <person name="Bills G."/>
            <person name="Bluhm B."/>
            <person name="Cannon C."/>
            <person name="Castanera R."/>
            <person name="Culley D."/>
            <person name="Daum C."/>
            <person name="Ezra D."/>
            <person name="Gonzalez J."/>
            <person name="Henrissat B."/>
            <person name="Kuo A."/>
            <person name="Liang C."/>
            <person name="Lipzen A."/>
            <person name="Lutzoni F."/>
            <person name="Magnuson J."/>
            <person name="Mondo S."/>
            <person name="Nolan M."/>
            <person name="Ohm R."/>
            <person name="Pangilinan J."/>
            <person name="Park H.-J."/>
            <person name="Ramirez L."/>
            <person name="Alfaro M."/>
            <person name="Sun H."/>
            <person name="Tritt A."/>
            <person name="Yoshinaga Y."/>
            <person name="Zwiers L.-H."/>
            <person name="Turgeon B."/>
            <person name="Goodwin S."/>
            <person name="Spatafora J."/>
            <person name="Crous P."/>
            <person name="Grigoriev I."/>
        </authorList>
    </citation>
    <scope>NUCLEOTIDE SEQUENCE</scope>
    <source>
        <strain evidence="8">CBS 115976</strain>
    </source>
</reference>
<accession>A0A6A6UGB5</accession>
<dbReference type="SUPFAM" id="SSF50998">
    <property type="entry name" value="Quinoprotein alcohol dehydrogenase-like"/>
    <property type="match status" value="2"/>
</dbReference>
<feature type="region of interest" description="Disordered" evidence="4">
    <location>
        <begin position="553"/>
        <end position="585"/>
    </location>
</feature>
<feature type="transmembrane region" description="Helical" evidence="5">
    <location>
        <begin position="592"/>
        <end position="611"/>
    </location>
</feature>
<dbReference type="InterPro" id="IPR015943">
    <property type="entry name" value="WD40/YVTN_repeat-like_dom_sf"/>
</dbReference>
<gene>
    <name evidence="8" type="ORF">BT63DRAFT_424425</name>
</gene>
<feature type="signal peptide" evidence="6">
    <location>
        <begin position="1"/>
        <end position="23"/>
    </location>
</feature>
<keyword evidence="9" id="KW-1185">Reference proteome</keyword>
<comment type="similarity">
    <text evidence="2">Belongs to the bacterial PQQ dehydrogenase family.</text>
</comment>
<evidence type="ECO:0000256" key="3">
    <source>
        <dbReference type="ARBA" id="ARBA00023002"/>
    </source>
</evidence>
<feature type="compositionally biased region" description="Low complexity" evidence="4">
    <location>
        <begin position="563"/>
        <end position="580"/>
    </location>
</feature>
<name>A0A6A6UGB5_9PEZI</name>
<dbReference type="AlphaFoldDB" id="A0A6A6UGB5"/>
<organism evidence="8 9">
    <name type="scientific">Microthyrium microscopicum</name>
    <dbReference type="NCBI Taxonomy" id="703497"/>
    <lineage>
        <taxon>Eukaryota</taxon>
        <taxon>Fungi</taxon>
        <taxon>Dikarya</taxon>
        <taxon>Ascomycota</taxon>
        <taxon>Pezizomycotina</taxon>
        <taxon>Dothideomycetes</taxon>
        <taxon>Dothideomycetes incertae sedis</taxon>
        <taxon>Microthyriales</taxon>
        <taxon>Microthyriaceae</taxon>
        <taxon>Microthyrium</taxon>
    </lineage>
</organism>